<protein>
    <submittedName>
        <fullName evidence="3">Predicted ATPase</fullName>
    </submittedName>
</protein>
<dbReference type="OrthoDB" id="104167at2"/>
<keyword evidence="1" id="KW-0227">DNA damage</keyword>
<dbReference type="SUPFAM" id="SSF52540">
    <property type="entry name" value="P-loop containing nucleoside triphosphate hydrolases"/>
    <property type="match status" value="1"/>
</dbReference>
<dbReference type="PANTHER" id="PTHR32182:SF22">
    <property type="entry name" value="ATP-DEPENDENT ENDONUCLEASE, OLD FAMILY-RELATED"/>
    <property type="match status" value="1"/>
</dbReference>
<dbReference type="GO" id="GO:0006302">
    <property type="term" value="P:double-strand break repair"/>
    <property type="evidence" value="ECO:0007669"/>
    <property type="project" value="TreeGrafter"/>
</dbReference>
<evidence type="ECO:0000313" key="4">
    <source>
        <dbReference type="Proteomes" id="UP000219612"/>
    </source>
</evidence>
<dbReference type="InterPro" id="IPR027417">
    <property type="entry name" value="P-loop_NTPase"/>
</dbReference>
<evidence type="ECO:0000313" key="3">
    <source>
        <dbReference type="EMBL" id="SNY12252.1"/>
    </source>
</evidence>
<evidence type="ECO:0000259" key="2">
    <source>
        <dbReference type="Pfam" id="PF13304"/>
    </source>
</evidence>
<dbReference type="InterPro" id="IPR003959">
    <property type="entry name" value="ATPase_AAA_core"/>
</dbReference>
<keyword evidence="4" id="KW-1185">Reference proteome</keyword>
<gene>
    <name evidence="3" type="ORF">SAMN05421748_1011017</name>
</gene>
<dbReference type="GO" id="GO:0009432">
    <property type="term" value="P:SOS response"/>
    <property type="evidence" value="ECO:0007669"/>
    <property type="project" value="UniProtKB-KW"/>
</dbReference>
<dbReference type="AlphaFoldDB" id="A0A285FLS3"/>
<evidence type="ECO:0000256" key="1">
    <source>
        <dbReference type="ARBA" id="ARBA00023236"/>
    </source>
</evidence>
<dbReference type="Proteomes" id="UP000219612">
    <property type="component" value="Unassembled WGS sequence"/>
</dbReference>
<proteinExistence type="predicted"/>
<feature type="domain" description="ATPase AAA-type core" evidence="2">
    <location>
        <begin position="23"/>
        <end position="60"/>
    </location>
</feature>
<dbReference type="Gene3D" id="3.40.50.300">
    <property type="entry name" value="P-loop containing nucleotide triphosphate hydrolases"/>
    <property type="match status" value="2"/>
</dbReference>
<reference evidence="3 4" key="1">
    <citation type="submission" date="2017-09" db="EMBL/GenBank/DDBJ databases">
        <authorList>
            <person name="Ehlers B."/>
            <person name="Leendertz F.H."/>
        </authorList>
    </citation>
    <scope>NUCLEOTIDE SEQUENCE [LARGE SCALE GENOMIC DNA]</scope>
    <source>
        <strain evidence="3 4">CGMCC 4.6857</strain>
    </source>
</reference>
<dbReference type="GO" id="GO:0016887">
    <property type="term" value="F:ATP hydrolysis activity"/>
    <property type="evidence" value="ECO:0007669"/>
    <property type="project" value="InterPro"/>
</dbReference>
<organism evidence="3 4">
    <name type="scientific">Paractinoplanes atraurantiacus</name>
    <dbReference type="NCBI Taxonomy" id="1036182"/>
    <lineage>
        <taxon>Bacteria</taxon>
        <taxon>Bacillati</taxon>
        <taxon>Actinomycetota</taxon>
        <taxon>Actinomycetes</taxon>
        <taxon>Micromonosporales</taxon>
        <taxon>Micromonosporaceae</taxon>
        <taxon>Paractinoplanes</taxon>
    </lineage>
</organism>
<feature type="domain" description="ATPase AAA-type core" evidence="2">
    <location>
        <begin position="264"/>
        <end position="392"/>
    </location>
</feature>
<dbReference type="RefSeq" id="WP_097318232.1">
    <property type="nucleotide sequence ID" value="NZ_OBDY01000001.1"/>
</dbReference>
<accession>A0A285FLS3</accession>
<keyword evidence="1" id="KW-0742">SOS response</keyword>
<name>A0A285FLS3_9ACTN</name>
<dbReference type="GO" id="GO:0000731">
    <property type="term" value="P:DNA synthesis involved in DNA repair"/>
    <property type="evidence" value="ECO:0007669"/>
    <property type="project" value="TreeGrafter"/>
</dbReference>
<dbReference type="Pfam" id="PF13304">
    <property type="entry name" value="AAA_21"/>
    <property type="match status" value="2"/>
</dbReference>
<sequence>MLTRIEIDGFKTFRDFALDLPPFLVVLGRNGTGKSNLFDALRFLSRLASEPVAEAAQHVRGDLRELFHRDAASSSDREMRFAVEVLLDSRVTDAFGETRAVEATRVRYELTIEFRETPSGLRPFVKDEAARALSPGEDRWAARFPVLADRLLEADRESNARFLDTQREANSSNFQLWAGDTVVPAVRIPAGNASATVLSVIGTASQVATLYALRRELESWRQLHLDPTALRRPDGFDDPAALGADGGHLPNTLHRIAETTSTLDQPQGLLGDVSADLASIISDVSGVQVDEDVKRRRREVEFRARGRGEPVSARVASDGTLRAAALLTAAYDPENSGLLCFEEPENGIYPQRLITLVQRLRSIVDRAVDRRAGDPSAPLTQLLLTSHSPAILRALKPVEAQGTRADAVFLTTVSRILPGRSRSRITQPRLIATSARPSLAVQDRREPNERLVSPAEIAEFEVGQALEA</sequence>
<dbReference type="GO" id="GO:0005524">
    <property type="term" value="F:ATP binding"/>
    <property type="evidence" value="ECO:0007669"/>
    <property type="project" value="InterPro"/>
</dbReference>
<dbReference type="EMBL" id="OBDY01000001">
    <property type="protein sequence ID" value="SNY12252.1"/>
    <property type="molecule type" value="Genomic_DNA"/>
</dbReference>
<dbReference type="PANTHER" id="PTHR32182">
    <property type="entry name" value="DNA REPLICATION AND REPAIR PROTEIN RECF"/>
    <property type="match status" value="1"/>
</dbReference>